<dbReference type="Proteomes" id="UP001140066">
    <property type="component" value="Unassembled WGS sequence"/>
</dbReference>
<protein>
    <submittedName>
        <fullName evidence="1">Uncharacterized protein</fullName>
    </submittedName>
</protein>
<accession>A0ACC1JS42</accession>
<proteinExistence type="predicted"/>
<evidence type="ECO:0000313" key="2">
    <source>
        <dbReference type="Proteomes" id="UP001140066"/>
    </source>
</evidence>
<evidence type="ECO:0000313" key="1">
    <source>
        <dbReference type="EMBL" id="KAJ2765964.1"/>
    </source>
</evidence>
<name>A0ACC1JS42_9FUNG</name>
<reference evidence="1" key="1">
    <citation type="submission" date="2022-07" db="EMBL/GenBank/DDBJ databases">
        <title>Phylogenomic reconstructions and comparative analyses of Kickxellomycotina fungi.</title>
        <authorList>
            <person name="Reynolds N.K."/>
            <person name="Stajich J.E."/>
            <person name="Barry K."/>
            <person name="Grigoriev I.V."/>
            <person name="Crous P."/>
            <person name="Smith M.E."/>
        </authorList>
    </citation>
    <scope>NUCLEOTIDE SEQUENCE</scope>
    <source>
        <strain evidence="1">BCRC 34191</strain>
    </source>
</reference>
<comment type="caution">
    <text evidence="1">The sequence shown here is derived from an EMBL/GenBank/DDBJ whole genome shotgun (WGS) entry which is preliminary data.</text>
</comment>
<sequence>MPGVVPTTSAPAQPAAKPVPIRRKPLSKAAKAHLPRWMVVRRHMVLSPTLATGFINEQLDLIASERTYVIDEAKKALAGIPAPRLQSMGHAFIGLRITDSRHWVGDNLLLTLEAPMAGDVLPKTQLRGGDVVEIDEPGGGKVMKIYEDVNDSEYLSGVILSISRDRV</sequence>
<keyword evidence="2" id="KW-1185">Reference proteome</keyword>
<feature type="non-terminal residue" evidence="1">
    <location>
        <position position="167"/>
    </location>
</feature>
<gene>
    <name evidence="1" type="ORF">GGI18_006100</name>
</gene>
<organism evidence="1 2">
    <name type="scientific">Coemansia linderi</name>
    <dbReference type="NCBI Taxonomy" id="2663919"/>
    <lineage>
        <taxon>Eukaryota</taxon>
        <taxon>Fungi</taxon>
        <taxon>Fungi incertae sedis</taxon>
        <taxon>Zoopagomycota</taxon>
        <taxon>Kickxellomycotina</taxon>
        <taxon>Kickxellomycetes</taxon>
        <taxon>Kickxellales</taxon>
        <taxon>Kickxellaceae</taxon>
        <taxon>Coemansia</taxon>
    </lineage>
</organism>
<dbReference type="EMBL" id="JANBUK010003830">
    <property type="protein sequence ID" value="KAJ2765964.1"/>
    <property type="molecule type" value="Genomic_DNA"/>
</dbReference>